<sequence length="159" mass="17890">MFSERHNVVRFSPSEVGFVEAQSPPVDQGKIPVVRLRDWRLLDPLQGLGVLGWQTFFRLLYNLHDVEERPVGNLLASCFDHDRVEAVAVVATFSGELLVQMPYTYERGEGNDIVRLQVDNSCSASPQLCYHNVERSACLTCFFCETILLSLDAVLGDID</sequence>
<reference evidence="1" key="2">
    <citation type="submission" date="2023-04" db="EMBL/GenBank/DDBJ databases">
        <authorList>
            <person name="Bruccoleri R.E."/>
            <person name="Oakeley E.J."/>
            <person name="Faust A.-M."/>
            <person name="Dessus-Babus S."/>
            <person name="Altorfer M."/>
            <person name="Burckhardt D."/>
            <person name="Oertli M."/>
            <person name="Naumann U."/>
            <person name="Petersen F."/>
            <person name="Wong J."/>
        </authorList>
    </citation>
    <scope>NUCLEOTIDE SEQUENCE</scope>
    <source>
        <strain evidence="1">GSM-AAB239-AS_SAM_17_03QT</strain>
        <tissue evidence="1">Leaf</tissue>
    </source>
</reference>
<comment type="caution">
    <text evidence="1">The sequence shown here is derived from an EMBL/GenBank/DDBJ whole genome shotgun (WGS) entry which is preliminary data.</text>
</comment>
<keyword evidence="2" id="KW-1185">Reference proteome</keyword>
<evidence type="ECO:0000313" key="2">
    <source>
        <dbReference type="Proteomes" id="UP001140949"/>
    </source>
</evidence>
<dbReference type="AlphaFoldDB" id="A0AAX6FWB6"/>
<evidence type="ECO:0000313" key="1">
    <source>
        <dbReference type="EMBL" id="KAJ6820483.1"/>
    </source>
</evidence>
<dbReference type="EMBL" id="JANAVB010025598">
    <property type="protein sequence ID" value="KAJ6820483.1"/>
    <property type="molecule type" value="Genomic_DNA"/>
</dbReference>
<reference evidence="1" key="1">
    <citation type="journal article" date="2023" name="GigaByte">
        <title>Genome assembly of the bearded iris, Iris pallida Lam.</title>
        <authorList>
            <person name="Bruccoleri R.E."/>
            <person name="Oakeley E.J."/>
            <person name="Faust A.M.E."/>
            <person name="Altorfer M."/>
            <person name="Dessus-Babus S."/>
            <person name="Burckhardt D."/>
            <person name="Oertli M."/>
            <person name="Naumann U."/>
            <person name="Petersen F."/>
            <person name="Wong J."/>
        </authorList>
    </citation>
    <scope>NUCLEOTIDE SEQUENCE</scope>
    <source>
        <strain evidence="1">GSM-AAB239-AS_SAM_17_03QT</strain>
    </source>
</reference>
<protein>
    <submittedName>
        <fullName evidence="1">10-deacetylbaccatin III 10-O-acetyltransferase</fullName>
    </submittedName>
</protein>
<accession>A0AAX6FWB6</accession>
<organism evidence="1 2">
    <name type="scientific">Iris pallida</name>
    <name type="common">Sweet iris</name>
    <dbReference type="NCBI Taxonomy" id="29817"/>
    <lineage>
        <taxon>Eukaryota</taxon>
        <taxon>Viridiplantae</taxon>
        <taxon>Streptophyta</taxon>
        <taxon>Embryophyta</taxon>
        <taxon>Tracheophyta</taxon>
        <taxon>Spermatophyta</taxon>
        <taxon>Magnoliopsida</taxon>
        <taxon>Liliopsida</taxon>
        <taxon>Asparagales</taxon>
        <taxon>Iridaceae</taxon>
        <taxon>Iridoideae</taxon>
        <taxon>Irideae</taxon>
        <taxon>Iris</taxon>
    </lineage>
</organism>
<proteinExistence type="predicted"/>
<name>A0AAX6FWB6_IRIPA</name>
<gene>
    <name evidence="1" type="ORF">M6B38_397240</name>
</gene>
<dbReference type="Proteomes" id="UP001140949">
    <property type="component" value="Unassembled WGS sequence"/>
</dbReference>